<feature type="region of interest" description="Disordered" evidence="1">
    <location>
        <begin position="43"/>
        <end position="84"/>
    </location>
</feature>
<evidence type="ECO:0000256" key="1">
    <source>
        <dbReference type="SAM" id="MobiDB-lite"/>
    </source>
</evidence>
<protein>
    <submittedName>
        <fullName evidence="2">Neprilysin isoform X2</fullName>
    </submittedName>
</protein>
<accession>A0AAD3RP19</accession>
<dbReference type="EMBL" id="BRZM01002654">
    <property type="protein sequence ID" value="GLD75030.1"/>
    <property type="molecule type" value="Genomic_DNA"/>
</dbReference>
<keyword evidence="3" id="KW-1185">Reference proteome</keyword>
<proteinExistence type="predicted"/>
<reference evidence="2" key="1">
    <citation type="submission" date="2022-08" db="EMBL/GenBank/DDBJ databases">
        <title>Genome sequencing of akame (Lates japonicus).</title>
        <authorList>
            <person name="Hashiguchi Y."/>
            <person name="Takahashi H."/>
        </authorList>
    </citation>
    <scope>NUCLEOTIDE SEQUENCE</scope>
    <source>
        <strain evidence="2">Kochi</strain>
    </source>
</reference>
<dbReference type="AlphaFoldDB" id="A0AAD3RP19"/>
<evidence type="ECO:0000313" key="2">
    <source>
        <dbReference type="EMBL" id="GLD75030.1"/>
    </source>
</evidence>
<organism evidence="2 3">
    <name type="scientific">Lates japonicus</name>
    <name type="common">Japanese lates</name>
    <dbReference type="NCBI Taxonomy" id="270547"/>
    <lineage>
        <taxon>Eukaryota</taxon>
        <taxon>Metazoa</taxon>
        <taxon>Chordata</taxon>
        <taxon>Craniata</taxon>
        <taxon>Vertebrata</taxon>
        <taxon>Euteleostomi</taxon>
        <taxon>Actinopterygii</taxon>
        <taxon>Neopterygii</taxon>
        <taxon>Teleostei</taxon>
        <taxon>Neoteleostei</taxon>
        <taxon>Acanthomorphata</taxon>
        <taxon>Carangaria</taxon>
        <taxon>Carangaria incertae sedis</taxon>
        <taxon>Centropomidae</taxon>
        <taxon>Lates</taxon>
    </lineage>
</organism>
<evidence type="ECO:0000313" key="3">
    <source>
        <dbReference type="Proteomes" id="UP001279410"/>
    </source>
</evidence>
<comment type="caution">
    <text evidence="2">The sequence shown here is derived from an EMBL/GenBank/DDBJ whole genome shotgun (WGS) entry which is preliminary data.</text>
</comment>
<gene>
    <name evidence="2" type="ORF">AKAME5_002636300</name>
</gene>
<name>A0AAD3RP19_LATJO</name>
<sequence>MPIYIIDRKFPDTSGELIQPAAEGGDLRMTETNLKCESPADLLRSASSLSPPCSSSSSPPLSSSLPHRRPGLRESEALPDPYSGSDIKYVTSVRGLVL</sequence>
<feature type="compositionally biased region" description="Low complexity" evidence="1">
    <location>
        <begin position="43"/>
        <end position="65"/>
    </location>
</feature>
<dbReference type="Proteomes" id="UP001279410">
    <property type="component" value="Unassembled WGS sequence"/>
</dbReference>